<gene>
    <name evidence="6" type="ORF">OIU79_013671</name>
</gene>
<comment type="caution">
    <text evidence="6">The sequence shown here is derived from an EMBL/GenBank/DDBJ whole genome shotgun (WGS) entry which is preliminary data.</text>
</comment>
<dbReference type="AlphaFoldDB" id="A0A9Q0PNT6"/>
<evidence type="ECO:0000313" key="7">
    <source>
        <dbReference type="Proteomes" id="UP001151532"/>
    </source>
</evidence>
<dbReference type="PANTHER" id="PTHR45665:SF32">
    <property type="entry name" value="AQUAPORIN TIP1-3-LIKE"/>
    <property type="match status" value="1"/>
</dbReference>
<sequence length="109" mass="10972">MPISSIAFGSPTEVGQVDALKATLAEFFSMLIFFTAGEDKLTDNGSSTPASLVAASLAHTFALLIAVSVGANISGGRVNPAVTFGALLGGNVTFIRSISLLKLATGGLV</sequence>
<dbReference type="InterPro" id="IPR023271">
    <property type="entry name" value="Aquaporin-like"/>
</dbReference>
<dbReference type="GO" id="GO:0016020">
    <property type="term" value="C:membrane"/>
    <property type="evidence" value="ECO:0007669"/>
    <property type="project" value="UniProtKB-SubCell"/>
</dbReference>
<evidence type="ECO:0000256" key="3">
    <source>
        <dbReference type="ARBA" id="ARBA00022989"/>
    </source>
</evidence>
<keyword evidence="2 5" id="KW-0812">Transmembrane</keyword>
<dbReference type="Gene3D" id="1.20.1080.10">
    <property type="entry name" value="Glycerol uptake facilitator protein"/>
    <property type="match status" value="1"/>
</dbReference>
<accession>A0A9Q0PNT6</accession>
<evidence type="ECO:0000256" key="2">
    <source>
        <dbReference type="ARBA" id="ARBA00022692"/>
    </source>
</evidence>
<comment type="similarity">
    <text evidence="5">Belongs to the MIP/aquaporin (TC 1.A.8) family.</text>
</comment>
<reference evidence="6" key="1">
    <citation type="submission" date="2022-11" db="EMBL/GenBank/DDBJ databases">
        <authorList>
            <person name="Hyden B.L."/>
            <person name="Feng K."/>
            <person name="Yates T."/>
            <person name="Jawdy S."/>
            <person name="Smart L.B."/>
            <person name="Muchero W."/>
        </authorList>
    </citation>
    <scope>NUCLEOTIDE SEQUENCE</scope>
    <source>
        <tissue evidence="6">Shoot tip</tissue>
    </source>
</reference>
<dbReference type="SUPFAM" id="SSF81338">
    <property type="entry name" value="Aquaporin-like"/>
    <property type="match status" value="1"/>
</dbReference>
<evidence type="ECO:0000256" key="4">
    <source>
        <dbReference type="ARBA" id="ARBA00023136"/>
    </source>
</evidence>
<dbReference type="InterPro" id="IPR034294">
    <property type="entry name" value="Aquaporin_transptr"/>
</dbReference>
<name>A0A9Q0PNT6_SALPP</name>
<comment type="subcellular location">
    <subcellularLocation>
        <location evidence="1">Membrane</location>
        <topology evidence="1">Multi-pass membrane protein</topology>
    </subcellularLocation>
</comment>
<dbReference type="Proteomes" id="UP001151532">
    <property type="component" value="Chromosome 9"/>
</dbReference>
<keyword evidence="4" id="KW-0472">Membrane</keyword>
<organism evidence="6 7">
    <name type="scientific">Salix purpurea</name>
    <name type="common">Purple osier willow</name>
    <dbReference type="NCBI Taxonomy" id="77065"/>
    <lineage>
        <taxon>Eukaryota</taxon>
        <taxon>Viridiplantae</taxon>
        <taxon>Streptophyta</taxon>
        <taxon>Embryophyta</taxon>
        <taxon>Tracheophyta</taxon>
        <taxon>Spermatophyta</taxon>
        <taxon>Magnoliopsida</taxon>
        <taxon>eudicotyledons</taxon>
        <taxon>Gunneridae</taxon>
        <taxon>Pentapetalae</taxon>
        <taxon>rosids</taxon>
        <taxon>fabids</taxon>
        <taxon>Malpighiales</taxon>
        <taxon>Salicaceae</taxon>
        <taxon>Saliceae</taxon>
        <taxon>Salix</taxon>
    </lineage>
</organism>
<reference evidence="6" key="2">
    <citation type="journal article" date="2023" name="Int. J. Mol. Sci.">
        <title>De Novo Assembly and Annotation of 11 Diverse Shrub Willow (Salix) Genomes Reveals Novel Gene Organization in Sex-Linked Regions.</title>
        <authorList>
            <person name="Hyden B."/>
            <person name="Feng K."/>
            <person name="Yates T.B."/>
            <person name="Jawdy S."/>
            <person name="Cereghino C."/>
            <person name="Smart L.B."/>
            <person name="Muchero W."/>
        </authorList>
    </citation>
    <scope>NUCLEOTIDE SEQUENCE</scope>
    <source>
        <tissue evidence="6">Shoot tip</tissue>
    </source>
</reference>
<dbReference type="PRINTS" id="PR00783">
    <property type="entry name" value="MINTRINSICP"/>
</dbReference>
<keyword evidence="7" id="KW-1185">Reference proteome</keyword>
<dbReference type="OrthoDB" id="1735909at2759"/>
<proteinExistence type="inferred from homology"/>
<dbReference type="PANTHER" id="PTHR45665">
    <property type="entry name" value="AQUAPORIN-8"/>
    <property type="match status" value="1"/>
</dbReference>
<keyword evidence="3" id="KW-1133">Transmembrane helix</keyword>
<evidence type="ECO:0000256" key="5">
    <source>
        <dbReference type="RuleBase" id="RU000477"/>
    </source>
</evidence>
<protein>
    <submittedName>
        <fullName evidence="6">AQUAPORIN-8</fullName>
    </submittedName>
</protein>
<dbReference type="EMBL" id="JAPFFK010000018">
    <property type="protein sequence ID" value="KAJ6691719.1"/>
    <property type="molecule type" value="Genomic_DNA"/>
</dbReference>
<keyword evidence="5" id="KW-0813">Transport</keyword>
<dbReference type="GO" id="GO:0015250">
    <property type="term" value="F:water channel activity"/>
    <property type="evidence" value="ECO:0007669"/>
    <property type="project" value="TreeGrafter"/>
</dbReference>
<dbReference type="InterPro" id="IPR000425">
    <property type="entry name" value="MIP"/>
</dbReference>
<evidence type="ECO:0000256" key="1">
    <source>
        <dbReference type="ARBA" id="ARBA00004141"/>
    </source>
</evidence>
<dbReference type="Pfam" id="PF00230">
    <property type="entry name" value="MIP"/>
    <property type="match status" value="1"/>
</dbReference>
<evidence type="ECO:0000313" key="6">
    <source>
        <dbReference type="EMBL" id="KAJ6691719.1"/>
    </source>
</evidence>